<dbReference type="RefSeq" id="WP_075833427.1">
    <property type="nucleotide sequence ID" value="NZ_MSTI01000093.1"/>
</dbReference>
<dbReference type="Proteomes" id="UP000186607">
    <property type="component" value="Unassembled WGS sequence"/>
</dbReference>
<gene>
    <name evidence="1" type="ORF">BOO71_0008206</name>
</gene>
<proteinExistence type="predicted"/>
<comment type="caution">
    <text evidence="1">The sequence shown here is derived from an EMBL/GenBank/DDBJ whole genome shotgun (WGS) entry which is preliminary data.</text>
</comment>
<keyword evidence="2" id="KW-1185">Reference proteome</keyword>
<evidence type="ECO:0000313" key="1">
    <source>
        <dbReference type="EMBL" id="OLV17562.1"/>
    </source>
</evidence>
<organism evidence="1 2">
    <name type="scientific">Deinococcus marmoris</name>
    <dbReference type="NCBI Taxonomy" id="249408"/>
    <lineage>
        <taxon>Bacteria</taxon>
        <taxon>Thermotogati</taxon>
        <taxon>Deinococcota</taxon>
        <taxon>Deinococci</taxon>
        <taxon>Deinococcales</taxon>
        <taxon>Deinococcaceae</taxon>
        <taxon>Deinococcus</taxon>
    </lineage>
</organism>
<sequence>MPETINIEHELYPDAAQRSQLEQQRQMACAVWRSLAEQHARAAPGHHNEPALSRARVRTLARRAGWTRDLCSATLDDLVAVFNRVARVGPVPAELPEDQALRISARPVCDFAAELGGLETPVAAPLFLLPSAAHRAVADWRGDFFGRLDLQQNTLKQAAVAGNSTADAQLLTHLARWISLDGLARAAPVPVCPLIKLTLQESTRLRWAPGPAGPQPRLIWTFRVDDIAAPRLTGLVAADPGLRRLWTTRSRRGLTHFDNPMLGQWRPPLPAAPPGTLRRSWQPGLAKLQRQALLVGHHLRPVQAEAFQYLMAHPELAVEGLDLAGFSRTGPDYLAWLDWSGALIQHRYIIALAGLSRRLAVIPAQAGATRTCSVCQVPRAMHFEGRQGRCRACGAGNLDRDDNAAENLYRLGQAALR</sequence>
<protein>
    <recommendedName>
        <fullName evidence="3">Transposase</fullName>
    </recommendedName>
</protein>
<accession>A0A1U7NXB7</accession>
<dbReference type="AlphaFoldDB" id="A0A1U7NXB7"/>
<dbReference type="STRING" id="249408.BOO71_0008206"/>
<evidence type="ECO:0000313" key="2">
    <source>
        <dbReference type="Proteomes" id="UP000186607"/>
    </source>
</evidence>
<reference evidence="1 2" key="1">
    <citation type="submission" date="2017-01" db="EMBL/GenBank/DDBJ databases">
        <title>Genome Analysis of Deinococcus marmoris KOPRI26562.</title>
        <authorList>
            <person name="Kim J.H."/>
            <person name="Oh H.-M."/>
        </authorList>
    </citation>
    <scope>NUCLEOTIDE SEQUENCE [LARGE SCALE GENOMIC DNA]</scope>
    <source>
        <strain evidence="1 2">KOPRI26562</strain>
    </source>
</reference>
<name>A0A1U7NXB7_9DEIO</name>
<evidence type="ECO:0008006" key="3">
    <source>
        <dbReference type="Google" id="ProtNLM"/>
    </source>
</evidence>
<dbReference type="OrthoDB" id="439709at2"/>
<dbReference type="EMBL" id="MSTI01000093">
    <property type="protein sequence ID" value="OLV17562.1"/>
    <property type="molecule type" value="Genomic_DNA"/>
</dbReference>